<reference evidence="3 6" key="2">
    <citation type="submission" date="2020-07" db="EMBL/GenBank/DDBJ databases">
        <title>Mycobacterium kansasii (former subtype) with zoonotic potential isolated from diseased indoor pet cat, Japan.</title>
        <authorList>
            <person name="Fukano H."/>
            <person name="Terazono T."/>
            <person name="Hoshino Y."/>
        </authorList>
    </citation>
    <scope>NUCLEOTIDE SEQUENCE [LARGE SCALE GENOMIC DNA]</scope>
    <source>
        <strain evidence="3 6">Kuro-I</strain>
    </source>
</reference>
<evidence type="ECO:0000313" key="4">
    <source>
        <dbReference type="EMBL" id="OOK77755.1"/>
    </source>
</evidence>
<proteinExistence type="predicted"/>
<dbReference type="InterPro" id="IPR000084">
    <property type="entry name" value="PE-PGRS_N"/>
</dbReference>
<organism evidence="4 5">
    <name type="scientific">Mycobacterium kansasii</name>
    <dbReference type="NCBI Taxonomy" id="1768"/>
    <lineage>
        <taxon>Bacteria</taxon>
        <taxon>Bacillati</taxon>
        <taxon>Actinomycetota</taxon>
        <taxon>Actinomycetes</taxon>
        <taxon>Mycobacteriales</taxon>
        <taxon>Mycobacteriaceae</taxon>
        <taxon>Mycobacterium</taxon>
    </lineage>
</organism>
<evidence type="ECO:0000313" key="5">
    <source>
        <dbReference type="Proteomes" id="UP000188532"/>
    </source>
</evidence>
<evidence type="ECO:0000259" key="2">
    <source>
        <dbReference type="Pfam" id="PF00934"/>
    </source>
</evidence>
<dbReference type="STRING" id="1768.B1T50_01080"/>
<dbReference type="Gene3D" id="1.10.287.850">
    <property type="entry name" value="HP0062-like domain"/>
    <property type="match status" value="1"/>
</dbReference>
<dbReference type="Pfam" id="PF00934">
    <property type="entry name" value="PE"/>
    <property type="match status" value="1"/>
</dbReference>
<accession>A0A1V3XEW5</accession>
<dbReference type="AlphaFoldDB" id="A0A1V3XEW5"/>
<sequence length="214" mass="20424">MDTMSHDPSAGDIGSQLVDIGSQGISAGSTAAMTVLTGLIPAGAEEVSAQAVMAFAQEAASMLASNVAAQEELMRTGSALTNIARMYGDADDSAADALAFRGAAISRSAAGGSGATLGPGLMGPGAVQAAAEPAVRAPLMSQVVEASSSPLASTAANAGSSAMSGAAPLGSGMGGGAPAGGASKAGLASATGPGDQDERERDEQADAQSGERLA</sequence>
<feature type="compositionally biased region" description="Low complexity" evidence="1">
    <location>
        <begin position="180"/>
        <end position="192"/>
    </location>
</feature>
<dbReference type="EMBL" id="MVBN01000003">
    <property type="protein sequence ID" value="OOK77755.1"/>
    <property type="molecule type" value="Genomic_DNA"/>
</dbReference>
<reference evidence="4 5" key="1">
    <citation type="submission" date="2017-02" db="EMBL/GenBank/DDBJ databases">
        <title>Complete genome sequences of Mycobacterium kansasii strains isolated from rhesus macaques.</title>
        <authorList>
            <person name="Panda A."/>
            <person name="Nagaraj S."/>
            <person name="Zhao X."/>
            <person name="Tettelin H."/>
            <person name="Detolla L.J."/>
        </authorList>
    </citation>
    <scope>NUCLEOTIDE SEQUENCE [LARGE SCALE GENOMIC DNA]</scope>
    <source>
        <strain evidence="4 5">11-3469</strain>
    </source>
</reference>
<keyword evidence="6" id="KW-1185">Reference proteome</keyword>
<feature type="compositionally biased region" description="Low complexity" evidence="1">
    <location>
        <begin position="154"/>
        <end position="170"/>
    </location>
</feature>
<protein>
    <recommendedName>
        <fullName evidence="2">PE domain-containing protein</fullName>
    </recommendedName>
</protein>
<feature type="region of interest" description="Disordered" evidence="1">
    <location>
        <begin position="154"/>
        <end position="214"/>
    </location>
</feature>
<dbReference type="RefSeq" id="WP_023364370.1">
    <property type="nucleotide sequence ID" value="NZ_BLYZ01000001.1"/>
</dbReference>
<dbReference type="Proteomes" id="UP000188532">
    <property type="component" value="Unassembled WGS sequence"/>
</dbReference>
<evidence type="ECO:0000313" key="3">
    <source>
        <dbReference type="EMBL" id="BCI88088.1"/>
    </source>
</evidence>
<dbReference type="Proteomes" id="UP000516380">
    <property type="component" value="Chromosome"/>
</dbReference>
<evidence type="ECO:0000313" key="6">
    <source>
        <dbReference type="Proteomes" id="UP000516380"/>
    </source>
</evidence>
<gene>
    <name evidence="4" type="ORF">BZL29_3983</name>
    <name evidence="3" type="ORF">NIIDMKKI_32940</name>
</gene>
<dbReference type="GeneID" id="99803658"/>
<evidence type="ECO:0000256" key="1">
    <source>
        <dbReference type="SAM" id="MobiDB-lite"/>
    </source>
</evidence>
<feature type="domain" description="PE" evidence="2">
    <location>
        <begin position="17"/>
        <end position="92"/>
    </location>
</feature>
<name>A0A1V3XEW5_MYCKA</name>
<dbReference type="EMBL" id="AP023343">
    <property type="protein sequence ID" value="BCI88088.1"/>
    <property type="molecule type" value="Genomic_DNA"/>
</dbReference>